<accession>A0AAN6MZ39</accession>
<dbReference type="PANTHER" id="PTHR42345:SF2">
    <property type="entry name" value="HELICASE-LIKE PROTEIN"/>
    <property type="match status" value="1"/>
</dbReference>
<evidence type="ECO:0000256" key="1">
    <source>
        <dbReference type="SAM" id="MobiDB-lite"/>
    </source>
</evidence>
<evidence type="ECO:0000313" key="2">
    <source>
        <dbReference type="EMBL" id="KAK3935606.1"/>
    </source>
</evidence>
<feature type="compositionally biased region" description="Basic and acidic residues" evidence="1">
    <location>
        <begin position="50"/>
        <end position="71"/>
    </location>
</feature>
<dbReference type="PANTHER" id="PTHR42345">
    <property type="entry name" value="TPR_REGION DOMAIN-CONTAINING PROTEIN"/>
    <property type="match status" value="1"/>
</dbReference>
<dbReference type="Proteomes" id="UP001303473">
    <property type="component" value="Unassembled WGS sequence"/>
</dbReference>
<evidence type="ECO:0000313" key="3">
    <source>
        <dbReference type="Proteomes" id="UP001303473"/>
    </source>
</evidence>
<name>A0AAN6MZ39_9PEZI</name>
<sequence>MPSFPPLLRRSPRTPKNADLQGSSKGAETDNDVAGVERDDARGSNPARGRVTETARGEGKERRSSKRDLLHGLRSRLVGKPSSTMTGTPQRGRAASQPQPQQGTRMVSPLPPPETSTPLSPRSPINPNKPLPSPPPPGSEPTRDPPAKPVLKLARIMATLSESEIEKLFSGAPQYFARSEGHFTGAPHPSVAFPWDEKLEIRDLTDHTQIEDKAWGCVTAWPHITRDVQSDQSAAKRATEQERRAHFYPRCRERPNMLSMGGLEKGSVGYQAALELNVADALQDEQWGLEGVGSRTPVVVEERKKMLTSKDGLRHMDQSLIMEQLIKNGKRYSGQHLRERRVSSELYNELFLQILHPPTKVLDHNDPYSLSVQISALVKVLAAPNAWVDFSHVEWRIRLGQLLWACPLEDEIDDGASIRTSDSAAEIQDERYWLLIQILLACELLVRLDAITEGEELGVESIKPSEIHRFEKDANKSVKWSLHLARAWLENIEVVKTEPAELPNLEEKPSGWLATLTKRMSLSREHETAHHGLQHRHPLYAIKGKHVQRQVDGLTHFARQLRWPDIDSYASKISDNCRGVAEGTPLDTPVSAVSRADSRRSSYFGGAKADAKIKRMPSRRKKISAALHPCGWLSKSYVSGLMLPGEGLCHFLMATLLENEQDAMAKLGSMANLCGGFVYYGKSFWSTACIVGRVLAAGKGSAECMGWVSSDIIPQGLGDGWVNIEVEETPEDAQQINKRARLWAKQVIERESRVLGDADPSSVLPADFIIPFENIYRDRTPPTIRIELKALRLWAPVDSVHTTPTEEHGTTPFSETSRPPEIRTYPAAISFTVTQMESGEEKEYTYNLSRDINFVTAHPCAPSKHVKILKSPSSPTIQQVDLSGCGSVGKTASVVGHPLHKYFTYTALHLSELLTKRDFSLEALLGNYSTTAHRPSLTPASKNAAKVLVIDCITGFQPLPQEHEIPLSPVVSRSDSHPWGRSPPPVSEAEVFATNPTIASPAADGNPAGAVESAAKKMHSETRRRQFGSDMEILVRAFCAEKGWNALISRRRRGCLACAIREAGALGYKIIIRVD</sequence>
<feature type="compositionally biased region" description="Polar residues" evidence="1">
    <location>
        <begin position="96"/>
        <end position="105"/>
    </location>
</feature>
<reference evidence="3" key="1">
    <citation type="journal article" date="2023" name="Mol. Phylogenet. Evol.">
        <title>Genome-scale phylogeny and comparative genomics of the fungal order Sordariales.</title>
        <authorList>
            <person name="Hensen N."/>
            <person name="Bonometti L."/>
            <person name="Westerberg I."/>
            <person name="Brannstrom I.O."/>
            <person name="Guillou S."/>
            <person name="Cros-Aarteil S."/>
            <person name="Calhoun S."/>
            <person name="Haridas S."/>
            <person name="Kuo A."/>
            <person name="Mondo S."/>
            <person name="Pangilinan J."/>
            <person name="Riley R."/>
            <person name="LaButti K."/>
            <person name="Andreopoulos B."/>
            <person name="Lipzen A."/>
            <person name="Chen C."/>
            <person name="Yan M."/>
            <person name="Daum C."/>
            <person name="Ng V."/>
            <person name="Clum A."/>
            <person name="Steindorff A."/>
            <person name="Ohm R.A."/>
            <person name="Martin F."/>
            <person name="Silar P."/>
            <person name="Natvig D.O."/>
            <person name="Lalanne C."/>
            <person name="Gautier V."/>
            <person name="Ament-Velasquez S.L."/>
            <person name="Kruys A."/>
            <person name="Hutchinson M.I."/>
            <person name="Powell A.J."/>
            <person name="Barry K."/>
            <person name="Miller A.N."/>
            <person name="Grigoriev I.V."/>
            <person name="Debuchy R."/>
            <person name="Gladieux P."/>
            <person name="Hiltunen Thoren M."/>
            <person name="Johannesson H."/>
        </authorList>
    </citation>
    <scope>NUCLEOTIDE SEQUENCE [LARGE SCALE GENOMIC DNA]</scope>
    <source>
        <strain evidence="3">CBS 340.73</strain>
    </source>
</reference>
<dbReference type="EMBL" id="MU853915">
    <property type="protein sequence ID" value="KAK3935606.1"/>
    <property type="molecule type" value="Genomic_DNA"/>
</dbReference>
<dbReference type="AlphaFoldDB" id="A0AAN6MZ39"/>
<feature type="compositionally biased region" description="Low complexity" evidence="1">
    <location>
        <begin position="116"/>
        <end position="126"/>
    </location>
</feature>
<keyword evidence="3" id="KW-1185">Reference proteome</keyword>
<organism evidence="2 3">
    <name type="scientific">Diplogelasinospora grovesii</name>
    <dbReference type="NCBI Taxonomy" id="303347"/>
    <lineage>
        <taxon>Eukaryota</taxon>
        <taxon>Fungi</taxon>
        <taxon>Dikarya</taxon>
        <taxon>Ascomycota</taxon>
        <taxon>Pezizomycotina</taxon>
        <taxon>Sordariomycetes</taxon>
        <taxon>Sordariomycetidae</taxon>
        <taxon>Sordariales</taxon>
        <taxon>Diplogelasinosporaceae</taxon>
        <taxon>Diplogelasinospora</taxon>
    </lineage>
</organism>
<comment type="caution">
    <text evidence="2">The sequence shown here is derived from an EMBL/GenBank/DDBJ whole genome shotgun (WGS) entry which is preliminary data.</text>
</comment>
<evidence type="ECO:0008006" key="4">
    <source>
        <dbReference type="Google" id="ProtNLM"/>
    </source>
</evidence>
<gene>
    <name evidence="2" type="ORF">QBC46DRAFT_346437</name>
</gene>
<protein>
    <recommendedName>
        <fullName evidence="4">Helicase-like protein</fullName>
    </recommendedName>
</protein>
<feature type="region of interest" description="Disordered" evidence="1">
    <location>
        <begin position="1"/>
        <end position="147"/>
    </location>
</feature>
<feature type="compositionally biased region" description="Pro residues" evidence="1">
    <location>
        <begin position="127"/>
        <end position="139"/>
    </location>
</feature>
<proteinExistence type="predicted"/>